<evidence type="ECO:0000256" key="3">
    <source>
        <dbReference type="ARBA" id="ARBA00023125"/>
    </source>
</evidence>
<evidence type="ECO:0000256" key="1">
    <source>
        <dbReference type="ARBA" id="ARBA00004123"/>
    </source>
</evidence>
<dbReference type="GO" id="GO:0000981">
    <property type="term" value="F:DNA-binding transcription factor activity, RNA polymerase II-specific"/>
    <property type="evidence" value="ECO:0007669"/>
    <property type="project" value="InterPro"/>
</dbReference>
<feature type="compositionally biased region" description="Basic and acidic residues" evidence="8">
    <location>
        <begin position="63"/>
        <end position="77"/>
    </location>
</feature>
<name>A0A553NS51_TIGCA</name>
<dbReference type="InterPro" id="IPR000047">
    <property type="entry name" value="HTH_motif"/>
</dbReference>
<dbReference type="InterPro" id="IPR009057">
    <property type="entry name" value="Homeodomain-like_sf"/>
</dbReference>
<dbReference type="PROSITE" id="PS00027">
    <property type="entry name" value="HOMEOBOX_1"/>
    <property type="match status" value="1"/>
</dbReference>
<dbReference type="InterPro" id="IPR050720">
    <property type="entry name" value="Engrailed_Homeobox_TFs"/>
</dbReference>
<feature type="domain" description="Homeobox" evidence="9">
    <location>
        <begin position="109"/>
        <end position="169"/>
    </location>
</feature>
<feature type="DNA-binding region" description="Homeobox" evidence="6">
    <location>
        <begin position="111"/>
        <end position="170"/>
    </location>
</feature>
<dbReference type="EMBL" id="VCGU01000010">
    <property type="protein sequence ID" value="TRY68264.1"/>
    <property type="molecule type" value="Genomic_DNA"/>
</dbReference>
<feature type="compositionally biased region" description="Low complexity" evidence="8">
    <location>
        <begin position="87"/>
        <end position="108"/>
    </location>
</feature>
<dbReference type="Proteomes" id="UP000318571">
    <property type="component" value="Chromosome 1"/>
</dbReference>
<dbReference type="PRINTS" id="PR00031">
    <property type="entry name" value="HTHREPRESSR"/>
</dbReference>
<dbReference type="PANTHER" id="PTHR24341:SF6">
    <property type="entry name" value="HOMEOBOX PROTEIN INVECTED"/>
    <property type="match status" value="1"/>
</dbReference>
<evidence type="ECO:0000256" key="2">
    <source>
        <dbReference type="ARBA" id="ARBA00010896"/>
    </source>
</evidence>
<evidence type="ECO:0000313" key="11">
    <source>
        <dbReference type="Proteomes" id="UP000318571"/>
    </source>
</evidence>
<proteinExistence type="inferred from homology"/>
<dbReference type="Pfam" id="PF00046">
    <property type="entry name" value="Homeodomain"/>
    <property type="match status" value="1"/>
</dbReference>
<dbReference type="SUPFAM" id="SSF46689">
    <property type="entry name" value="Homeodomain-like"/>
    <property type="match status" value="1"/>
</dbReference>
<keyword evidence="5 6" id="KW-0539">Nucleus</keyword>
<evidence type="ECO:0000256" key="5">
    <source>
        <dbReference type="ARBA" id="ARBA00023242"/>
    </source>
</evidence>
<keyword evidence="4 6" id="KW-0371">Homeobox</keyword>
<sequence>DIQPKGLKFTIEEILKPDQPKTKARKDPKPSIAFNYNLPAWIFCTRYSDRPSSGSRARKSKLDRRTQPSKPEKETKKKVQVIPHQDSSSSSSPSSFSSSSSSSSSLSFSHDKRPRTAFSTEQLKRLQNEFRTNRYLTESRRSSLAQSLGLTENQVKIWFQNKRAKMKKARQVAHPNLI</sequence>
<comment type="similarity">
    <text evidence="2">Belongs to the engrailed homeobox family.</text>
</comment>
<accession>A0A553NS51</accession>
<dbReference type="GO" id="GO:0000978">
    <property type="term" value="F:RNA polymerase II cis-regulatory region sequence-specific DNA binding"/>
    <property type="evidence" value="ECO:0007669"/>
    <property type="project" value="TreeGrafter"/>
</dbReference>
<evidence type="ECO:0000259" key="9">
    <source>
        <dbReference type="PROSITE" id="PS50071"/>
    </source>
</evidence>
<comment type="caution">
    <text evidence="10">The sequence shown here is derived from an EMBL/GenBank/DDBJ whole genome shotgun (WGS) entry which is preliminary data.</text>
</comment>
<evidence type="ECO:0000256" key="4">
    <source>
        <dbReference type="ARBA" id="ARBA00023155"/>
    </source>
</evidence>
<dbReference type="STRING" id="6832.A0A553NS51"/>
<dbReference type="PRINTS" id="PR00024">
    <property type="entry name" value="HOMEOBOX"/>
</dbReference>
<evidence type="ECO:0000256" key="7">
    <source>
        <dbReference type="RuleBase" id="RU000682"/>
    </source>
</evidence>
<dbReference type="Gene3D" id="1.10.10.60">
    <property type="entry name" value="Homeodomain-like"/>
    <property type="match status" value="1"/>
</dbReference>
<comment type="subcellular location">
    <subcellularLocation>
        <location evidence="1 6 7">Nucleus</location>
    </subcellularLocation>
</comment>
<dbReference type="PROSITE" id="PS50071">
    <property type="entry name" value="HOMEOBOX_2"/>
    <property type="match status" value="1"/>
</dbReference>
<dbReference type="InterPro" id="IPR020479">
    <property type="entry name" value="HD_metazoa"/>
</dbReference>
<organism evidence="10 11">
    <name type="scientific">Tigriopus californicus</name>
    <name type="common">Marine copepod</name>
    <dbReference type="NCBI Taxonomy" id="6832"/>
    <lineage>
        <taxon>Eukaryota</taxon>
        <taxon>Metazoa</taxon>
        <taxon>Ecdysozoa</taxon>
        <taxon>Arthropoda</taxon>
        <taxon>Crustacea</taxon>
        <taxon>Multicrustacea</taxon>
        <taxon>Hexanauplia</taxon>
        <taxon>Copepoda</taxon>
        <taxon>Harpacticoida</taxon>
        <taxon>Harpacticidae</taxon>
        <taxon>Tigriopus</taxon>
    </lineage>
</organism>
<keyword evidence="11" id="KW-1185">Reference proteome</keyword>
<feature type="compositionally biased region" description="Basic and acidic residues" evidence="8">
    <location>
        <begin position="10"/>
        <end position="29"/>
    </location>
</feature>
<feature type="non-terminal residue" evidence="10">
    <location>
        <position position="178"/>
    </location>
</feature>
<dbReference type="AlphaFoldDB" id="A0A553NS51"/>
<dbReference type="SMART" id="SM00389">
    <property type="entry name" value="HOX"/>
    <property type="match status" value="1"/>
</dbReference>
<dbReference type="GO" id="GO:0005634">
    <property type="term" value="C:nucleus"/>
    <property type="evidence" value="ECO:0007669"/>
    <property type="project" value="UniProtKB-SubCell"/>
</dbReference>
<dbReference type="OMA" id="YNLPAWI"/>
<dbReference type="InterPro" id="IPR017970">
    <property type="entry name" value="Homeobox_CS"/>
</dbReference>
<dbReference type="PANTHER" id="PTHR24341">
    <property type="entry name" value="HOMEOBOX PROTEIN ENGRAILED"/>
    <property type="match status" value="1"/>
</dbReference>
<dbReference type="CDD" id="cd00086">
    <property type="entry name" value="homeodomain"/>
    <property type="match status" value="1"/>
</dbReference>
<feature type="region of interest" description="Disordered" evidence="8">
    <location>
        <begin position="1"/>
        <end position="32"/>
    </location>
</feature>
<evidence type="ECO:0000256" key="8">
    <source>
        <dbReference type="SAM" id="MobiDB-lite"/>
    </source>
</evidence>
<dbReference type="GO" id="GO:0030182">
    <property type="term" value="P:neuron differentiation"/>
    <property type="evidence" value="ECO:0007669"/>
    <property type="project" value="TreeGrafter"/>
</dbReference>
<evidence type="ECO:0000313" key="10">
    <source>
        <dbReference type="EMBL" id="TRY68264.1"/>
    </source>
</evidence>
<keyword evidence="3 6" id="KW-0238">DNA-binding</keyword>
<dbReference type="InterPro" id="IPR001356">
    <property type="entry name" value="HD"/>
</dbReference>
<protein>
    <recommendedName>
        <fullName evidence="9">Homeobox domain-containing protein</fullName>
    </recommendedName>
</protein>
<feature type="region of interest" description="Disordered" evidence="8">
    <location>
        <begin position="47"/>
        <end position="121"/>
    </location>
</feature>
<evidence type="ECO:0000256" key="6">
    <source>
        <dbReference type="PROSITE-ProRule" id="PRU00108"/>
    </source>
</evidence>
<reference evidence="10 11" key="1">
    <citation type="journal article" date="2018" name="Nat. Ecol. Evol.">
        <title>Genomic signatures of mitonuclear coevolution across populations of Tigriopus californicus.</title>
        <authorList>
            <person name="Barreto F.S."/>
            <person name="Watson E.T."/>
            <person name="Lima T.G."/>
            <person name="Willett C.S."/>
            <person name="Edmands S."/>
            <person name="Li W."/>
            <person name="Burton R.S."/>
        </authorList>
    </citation>
    <scope>NUCLEOTIDE SEQUENCE [LARGE SCALE GENOMIC DNA]</scope>
    <source>
        <strain evidence="10 11">San Diego</strain>
    </source>
</reference>
<feature type="non-terminal residue" evidence="10">
    <location>
        <position position="1"/>
    </location>
</feature>
<gene>
    <name evidence="10" type="ORF">TCAL_03820</name>
</gene>